<gene>
    <name evidence="9" type="ORF">RJ639_022015</name>
</gene>
<dbReference type="PANTHER" id="PTHR47605:SF2">
    <property type="entry name" value="TRANSCRIPTIONAL ELONGATION REGULATOR MINIYO"/>
    <property type="match status" value="1"/>
</dbReference>
<dbReference type="Pfam" id="PF25766">
    <property type="entry name" value="TPR_RPAP1"/>
    <property type="match status" value="1"/>
</dbReference>
<feature type="region of interest" description="Disordered" evidence="5">
    <location>
        <begin position="74"/>
        <end position="97"/>
    </location>
</feature>
<name>A0AA89AGY1_9ASTE</name>
<feature type="domain" description="RPAP1 C-terminal" evidence="6">
    <location>
        <begin position="371"/>
        <end position="452"/>
    </location>
</feature>
<evidence type="ECO:0008006" key="11">
    <source>
        <dbReference type="Google" id="ProtNLM"/>
    </source>
</evidence>
<dbReference type="Pfam" id="PF08621">
    <property type="entry name" value="RPAP1_N"/>
    <property type="match status" value="1"/>
</dbReference>
<dbReference type="PANTHER" id="PTHR47605">
    <property type="entry name" value="TRANSCRIPTIONAL ELONGATION REGULATOR MINIYO"/>
    <property type="match status" value="1"/>
</dbReference>
<evidence type="ECO:0000256" key="4">
    <source>
        <dbReference type="ARBA" id="ARBA00023242"/>
    </source>
</evidence>
<dbReference type="InterPro" id="IPR013929">
    <property type="entry name" value="RPAP1_C"/>
</dbReference>
<dbReference type="InterPro" id="IPR013930">
    <property type="entry name" value="RPAP1_N"/>
</dbReference>
<comment type="subcellular location">
    <subcellularLocation>
        <location evidence="1">Nucleus</location>
    </subcellularLocation>
</comment>
<keyword evidence="3" id="KW-0804">Transcription</keyword>
<evidence type="ECO:0000259" key="8">
    <source>
        <dbReference type="Pfam" id="PF25766"/>
    </source>
</evidence>
<proteinExistence type="inferred from homology"/>
<keyword evidence="4" id="KW-0539">Nucleus</keyword>
<dbReference type="EMBL" id="JAVXUP010002710">
    <property type="protein sequence ID" value="KAK3001800.1"/>
    <property type="molecule type" value="Genomic_DNA"/>
</dbReference>
<evidence type="ECO:0000259" key="7">
    <source>
        <dbReference type="Pfam" id="PF08621"/>
    </source>
</evidence>
<comment type="caution">
    <text evidence="9">The sequence shown here is derived from an EMBL/GenBank/DDBJ whole genome shotgun (WGS) entry which is preliminary data.</text>
</comment>
<dbReference type="InterPro" id="IPR055326">
    <property type="entry name" value="MINIYO"/>
</dbReference>
<dbReference type="InterPro" id="IPR057989">
    <property type="entry name" value="TPR_RPAP1/MINIYO-like"/>
</dbReference>
<dbReference type="SUPFAM" id="SSF48371">
    <property type="entry name" value="ARM repeat"/>
    <property type="match status" value="1"/>
</dbReference>
<keyword evidence="10" id="KW-1185">Reference proteome</keyword>
<comment type="similarity">
    <text evidence="2">Belongs to the RPAP1 family.</text>
</comment>
<evidence type="ECO:0000259" key="6">
    <source>
        <dbReference type="Pfam" id="PF08620"/>
    </source>
</evidence>
<accession>A0AA89AGY1</accession>
<evidence type="ECO:0000313" key="9">
    <source>
        <dbReference type="EMBL" id="KAK3001800.1"/>
    </source>
</evidence>
<feature type="region of interest" description="Disordered" evidence="5">
    <location>
        <begin position="1"/>
        <end position="27"/>
    </location>
</feature>
<evidence type="ECO:0000256" key="1">
    <source>
        <dbReference type="ARBA" id="ARBA00004123"/>
    </source>
</evidence>
<dbReference type="InterPro" id="IPR016024">
    <property type="entry name" value="ARM-type_fold"/>
</dbReference>
<evidence type="ECO:0000256" key="2">
    <source>
        <dbReference type="ARBA" id="ARBA00009953"/>
    </source>
</evidence>
<dbReference type="Proteomes" id="UP001188597">
    <property type="component" value="Unassembled WGS sequence"/>
</dbReference>
<feature type="compositionally biased region" description="Polar residues" evidence="5">
    <location>
        <begin position="15"/>
        <end position="24"/>
    </location>
</feature>
<evidence type="ECO:0000313" key="10">
    <source>
        <dbReference type="Proteomes" id="UP001188597"/>
    </source>
</evidence>
<evidence type="ECO:0000256" key="5">
    <source>
        <dbReference type="SAM" id="MobiDB-lite"/>
    </source>
</evidence>
<evidence type="ECO:0000256" key="3">
    <source>
        <dbReference type="ARBA" id="ARBA00023163"/>
    </source>
</evidence>
<feature type="domain" description="RPAP1/MINIYO-like TPR repeats" evidence="8">
    <location>
        <begin position="1351"/>
        <end position="1476"/>
    </location>
</feature>
<dbReference type="Pfam" id="PF08620">
    <property type="entry name" value="RPAP1_C"/>
    <property type="match status" value="1"/>
</dbReference>
<protein>
    <recommendedName>
        <fullName evidence="11">Transcriptional elongation regulator MINIYO</fullName>
    </recommendedName>
</protein>
<feature type="domain" description="RPAP1 N-terminal" evidence="7">
    <location>
        <begin position="249"/>
        <end position="292"/>
    </location>
</feature>
<sequence length="1572" mass="175748">MEKLNGGNTAKKPSRQNFTGNSSLKLGDDADASFLVGGIVEKGFSEEPSFRPIGPSSVPRPTVLPFPVARHRSHGPYWAPKVSDNCDNAGNDEEDEMFESDPVAAFANPIQRKQKKGMDFSRWREIGAIYKDENNLLEKSQQRNNVSEGTQISEKINRHSGVEDMVTNGAASNLENDKFLNKEEQYSNSGVTELEDEVTEDMEAGFSEFSRKQIQVDLEKHNDLESCITSSHGCSQLGNGHEASSLGSQIDAENRARLEGMSAEEIAEAQTELMKKMNPELIKKLKKRGEDKLKMQKCSSSDTASSGQVGNLQDEKTLRYIDESDIAPKVIASDSKDTHGGMDDKVVQNLTPACGSSWEAWSKRVEAVRKLRFSLDGNVIEADFALVPETGNISAPSGYNAANVAERDFLRTEGDPAAAGYTIPEALALIRSVVPGQRALALHLLASVLDKASRNVCQKQVGPTLKYADTGKFVDWEAVWTFTLGPEPELALLLRMSFDDNHNSVVLACAKAIQCALSFDVNERFFDVSEKLATYQKDVCTAPVFRSRPKIDFGFLNGGFWKYNTKPSNILPFGEVVTDDKPEVEHTIQDDTVVAGQDFAAGFVRMGILGRIRYLLETDPSPPLEECIISILIAIARHSPTSADAIMKCPRLVQVVVNRFTMKDQMEINPSKIKSVTLFKVLARYEKRNCIEFIKDGIFQKMTWHLYRYASLDQWIKLGRENCKLSSALLVEQIRFWKVCIQYSYCVSYFADLFPALCIWLNVPSFETLVGNNILRDFANLSKEVYLALEALTRRLPNFYSDNDLCDQTMNAATDNMETWCWSYVGPMVDFALNWISLKSDPYLSKFFDRQKGNKGSSVSEESTVSSLLWVISSVMHMLSSLLERVIPADTFSLHSGHVPWLPEFVPKIGLVIIKNGFFSFTRVNDVENGTAQGKSFLQYLCHLRHQSEQETSIASVCCLQGLLKVVVSVDKLIRLANVDTNGAPSQGGFSQEDKILADGILKSSVVEVGIVLNTFMKLIASERDRVQTIEKFGRGGPAPGVGVGWGASGGGYWSTTILLAQMDAGLVIQLLEISQIVFTTGMPTSEEMSLIMQRISCALDISVILGPRDRLIVEKVLDLLLKVPVLKCLDLCIHEFLQLNKGLKLFEWNYKEDDYMLFSNTLVSHFKNRWLSFKKKFESEGQDTVGRKTYKGRVSLETIHEDLATKSTKIREHPITSLIVEWAHQRLPVPNSWFLSPICDISYSKPANPSVSTPDCVQDFTQFLEVGKGGLFFLLGIEAMSSFLSSEFTSSVRNVSLVWKLHALSVILFVGMGVLEDEKSKAVYENLQDVYGQLLDEPRFEETGEEETAEFLKFQAEIHDSYATFVEALVEQFAAISYGDSIYGRQVAIYLHRFVEAPVRLAAWNALSNTRALELLPPLDICIGDVKGYLEPVEDNERILEAYVKSWVSGALDRAFTRGSVAFMLVVHHLSSFIFGGLASDKVTLRKKLTKSILRDYSRKPQHEGMLIDFVRYNKPATHQKLVQVEMPSPQTCDLEERFKILKEACEESSSLLNEVDKLESSIRKEQNIVT</sequence>
<reference evidence="9" key="1">
    <citation type="submission" date="2022-12" db="EMBL/GenBank/DDBJ databases">
        <title>Draft genome assemblies for two species of Escallonia (Escalloniales).</title>
        <authorList>
            <person name="Chanderbali A."/>
            <person name="Dervinis C."/>
            <person name="Anghel I."/>
            <person name="Soltis D."/>
            <person name="Soltis P."/>
            <person name="Zapata F."/>
        </authorList>
    </citation>
    <scope>NUCLEOTIDE SEQUENCE</scope>
    <source>
        <strain evidence="9">UCBG64.0493</strain>
        <tissue evidence="9">Leaf</tissue>
    </source>
</reference>
<organism evidence="9 10">
    <name type="scientific">Escallonia herrerae</name>
    <dbReference type="NCBI Taxonomy" id="1293975"/>
    <lineage>
        <taxon>Eukaryota</taxon>
        <taxon>Viridiplantae</taxon>
        <taxon>Streptophyta</taxon>
        <taxon>Embryophyta</taxon>
        <taxon>Tracheophyta</taxon>
        <taxon>Spermatophyta</taxon>
        <taxon>Magnoliopsida</taxon>
        <taxon>eudicotyledons</taxon>
        <taxon>Gunneridae</taxon>
        <taxon>Pentapetalae</taxon>
        <taxon>asterids</taxon>
        <taxon>campanulids</taxon>
        <taxon>Escalloniales</taxon>
        <taxon>Escalloniaceae</taxon>
        <taxon>Escallonia</taxon>
    </lineage>
</organism>